<evidence type="ECO:0000256" key="1">
    <source>
        <dbReference type="SAM" id="Coils"/>
    </source>
</evidence>
<keyword evidence="2" id="KW-0472">Membrane</keyword>
<evidence type="ECO:0000313" key="3">
    <source>
        <dbReference type="EMBL" id="QHS93758.1"/>
    </source>
</evidence>
<keyword evidence="2" id="KW-1133">Transmembrane helix</keyword>
<organism evidence="3">
    <name type="scientific">viral metagenome</name>
    <dbReference type="NCBI Taxonomy" id="1070528"/>
    <lineage>
        <taxon>unclassified sequences</taxon>
        <taxon>metagenomes</taxon>
        <taxon>organismal metagenomes</taxon>
    </lineage>
</organism>
<sequence length="136" mass="15374">MNATLGGILLGLSIALIIWVIIWVVIPWANRIDPICKMRTWTAACGGEGEPGQWTPEQYDMMVDAITDLVKSVESDNEDCLERAKNIAEEVVQQLEDKENFYELTFSLLEEDEATVKYVSNLIVVACQAKLPQLWR</sequence>
<feature type="coiled-coil region" evidence="1">
    <location>
        <begin position="70"/>
        <end position="101"/>
    </location>
</feature>
<dbReference type="AlphaFoldDB" id="A0A6C0BQU1"/>
<reference evidence="3" key="1">
    <citation type="journal article" date="2020" name="Nature">
        <title>Giant virus diversity and host interactions through global metagenomics.</title>
        <authorList>
            <person name="Schulz F."/>
            <person name="Roux S."/>
            <person name="Paez-Espino D."/>
            <person name="Jungbluth S."/>
            <person name="Walsh D.A."/>
            <person name="Denef V.J."/>
            <person name="McMahon K.D."/>
            <person name="Konstantinidis K.T."/>
            <person name="Eloe-Fadrosh E.A."/>
            <person name="Kyrpides N.C."/>
            <person name="Woyke T."/>
        </authorList>
    </citation>
    <scope>NUCLEOTIDE SEQUENCE</scope>
    <source>
        <strain evidence="3">GVMAG-M-3300018080-19</strain>
    </source>
</reference>
<evidence type="ECO:0000256" key="2">
    <source>
        <dbReference type="SAM" id="Phobius"/>
    </source>
</evidence>
<dbReference type="EMBL" id="MN739209">
    <property type="protein sequence ID" value="QHS93758.1"/>
    <property type="molecule type" value="Genomic_DNA"/>
</dbReference>
<keyword evidence="1" id="KW-0175">Coiled coil</keyword>
<proteinExistence type="predicted"/>
<protein>
    <submittedName>
        <fullName evidence="3">Uncharacterized protein</fullName>
    </submittedName>
</protein>
<keyword evidence="2" id="KW-0812">Transmembrane</keyword>
<accession>A0A6C0BQU1</accession>
<feature type="transmembrane region" description="Helical" evidence="2">
    <location>
        <begin position="6"/>
        <end position="29"/>
    </location>
</feature>
<name>A0A6C0BQU1_9ZZZZ</name>